<evidence type="ECO:0000313" key="2">
    <source>
        <dbReference type="Proteomes" id="UP001143856"/>
    </source>
</evidence>
<accession>A0ACC1PD75</accession>
<dbReference type="EMBL" id="JAPDGR010000442">
    <property type="protein sequence ID" value="KAJ2990210.1"/>
    <property type="molecule type" value="Genomic_DNA"/>
</dbReference>
<proteinExistence type="predicted"/>
<comment type="caution">
    <text evidence="1">The sequence shown here is derived from an EMBL/GenBank/DDBJ whole genome shotgun (WGS) entry which is preliminary data.</text>
</comment>
<organism evidence="1 2">
    <name type="scientific">Xylaria curta</name>
    <dbReference type="NCBI Taxonomy" id="42375"/>
    <lineage>
        <taxon>Eukaryota</taxon>
        <taxon>Fungi</taxon>
        <taxon>Dikarya</taxon>
        <taxon>Ascomycota</taxon>
        <taxon>Pezizomycotina</taxon>
        <taxon>Sordariomycetes</taxon>
        <taxon>Xylariomycetidae</taxon>
        <taxon>Xylariales</taxon>
        <taxon>Xylariaceae</taxon>
        <taxon>Xylaria</taxon>
    </lineage>
</organism>
<protein>
    <submittedName>
        <fullName evidence="1">Uncharacterized protein</fullName>
    </submittedName>
</protein>
<reference evidence="1" key="1">
    <citation type="submission" date="2022-10" db="EMBL/GenBank/DDBJ databases">
        <title>Genome Sequence of Xylaria curta.</title>
        <authorList>
            <person name="Buettner E."/>
        </authorList>
    </citation>
    <scope>NUCLEOTIDE SEQUENCE</scope>
    <source>
        <strain evidence="1">Babe10</strain>
    </source>
</reference>
<name>A0ACC1PD75_9PEZI</name>
<dbReference type="Proteomes" id="UP001143856">
    <property type="component" value="Unassembled WGS sequence"/>
</dbReference>
<keyword evidence="2" id="KW-1185">Reference proteome</keyword>
<sequence length="461" mass="54367">MMAPDSFHCFNFLPFELRHMIYLFATPPRFVHVREQTEDRDEFDERFKTTPVQLKLHPSIAYFARNWRGRMRGTWRTRRQQYQQLTFDTYGLSVPRTKHQPWEPTTEVPDISHHFLSENPEIAWEFVRSGLFFSTAPIPALLHATRESRQALIADGYGLAFRTRTCGPQTWFNFKTDILYLSRFYSDWDSFHFWLSGNTLWDIGQFDPQDLKRVRRLALESAAHVVSPSYRDGEQEISSILELFNGVDELFLEEIGLEGLTSNGDNNQLWSYTPVLEVDVLSVTYESDNMICSAGYNHRDLRAYKEENMGDGTRFFVDAARRFEERITLRRDELVQRGSVSPWKIPEISIVFIGSPYMCEKLLRWRWDAWNRFEALKEDKARTKAAEEAKRSIDVPKRHIYPTEGLPPSPFSEQFQDDMDAYVDFIEQSYYYEDYYDHPQDELSLRHGWILTQTLATPRAS</sequence>
<gene>
    <name evidence="1" type="ORF">NUW58_g3066</name>
</gene>
<evidence type="ECO:0000313" key="1">
    <source>
        <dbReference type="EMBL" id="KAJ2990210.1"/>
    </source>
</evidence>